<gene>
    <name evidence="2" type="ordered locus">DGo_PD0042</name>
</gene>
<evidence type="ECO:0000313" key="2">
    <source>
        <dbReference type="EMBL" id="AFD28116.1"/>
    </source>
</evidence>
<dbReference type="RefSeq" id="WP_014686926.1">
    <property type="nucleotide sequence ID" value="NC_017792.1"/>
</dbReference>
<dbReference type="PATRIC" id="fig|745776.4.peg.4022"/>
<proteinExistence type="predicted"/>
<sequence>MTRTPDRKIRKAQTISPFGVGAIFDFKDESFIGIDVGRWPANARRIESPRLSQRVGTELAEAPAAGLPYLRFPRWLVCRKCTRMTEWHGSADGQAEEKAVPRCVHAGCNGTLIPIRFVMACKEGHLSDVPWQRWVHLDNAAPSGPDQANCDSRDLEFKARQGGGGSLASLYVKCCTCGRERSLERLMSPAGLKGIRCRGGQPWYARENRVECKETPEVVQRGATNLYSPIVESALDIPPESNYDPASAMAADIREHQIFTAIPPLLGTHGAHHPLVVQLAETVAEALVPTQIPDRPAAVMRMRNLVILVASDEGDSAPRIVADPEENLLLGEWQALTTRSDRNPHPLDRFQTEHTTLLERNVAAPPGGALEELDRLVDQVVLVRRLREVRALKAFTRLDGTTPVTVGRPGVGRIPRYMPAIEVYGEGVFITLKEDVLLTWIKANEGSILSRVGLLRQRMGSSTLNADVPAVTARFLVVHTLAHLLIRQFAFEAGYSASSLRERLYIAEPGPTGQGAMAGLLIYTAAGDRGGTLGGLVRLGEPGRLSGTFLNALAAGQWCSSDPVCGESTGQGMLGLNLAACHACTLVSETSCVHRNMLLDRTLLLGNATLTGGFFSEVLRRGMKEFMAVEEG</sequence>
<dbReference type="AlphaFoldDB" id="H8H3L9"/>
<dbReference type="NCBIfam" id="NF038324">
    <property type="entry name" value="DrmB_fam"/>
    <property type="match status" value="1"/>
</dbReference>
<organism evidence="2 3">
    <name type="scientific">Deinococcus gobiensis (strain DSM 21396 / JCM 16679 / CGMCC 1.7299 / I-0)</name>
    <dbReference type="NCBI Taxonomy" id="745776"/>
    <lineage>
        <taxon>Bacteria</taxon>
        <taxon>Thermotogati</taxon>
        <taxon>Deinococcota</taxon>
        <taxon>Deinococci</taxon>
        <taxon>Deinococcales</taxon>
        <taxon>Deinococcaceae</taxon>
        <taxon>Deinococcus</taxon>
    </lineage>
</organism>
<accession>H8H3L9</accession>
<dbReference type="Proteomes" id="UP000007575">
    <property type="component" value="Plasmid P4"/>
</dbReference>
<feature type="domain" description="MrfA-like Zn-binding" evidence="1">
    <location>
        <begin position="481"/>
        <end position="585"/>
    </location>
</feature>
<name>H8H3L9_DEIGI</name>
<dbReference type="InterPro" id="IPR047721">
    <property type="entry name" value="DrmB"/>
</dbReference>
<reference evidence="2 3" key="1">
    <citation type="journal article" date="2012" name="PLoS ONE">
        <title>Genome sequence and transcriptome analysis of the radioresistant bacterium Deinococcus gobiensis: insights into the extreme environmental adaptations.</title>
        <authorList>
            <person name="Yuan M."/>
            <person name="Chen M."/>
            <person name="Zhang W."/>
            <person name="Lu W."/>
            <person name="Wang J."/>
            <person name="Yang M."/>
            <person name="Zhao P."/>
            <person name="Tang R."/>
            <person name="Li X."/>
            <person name="Hao Y."/>
            <person name="Zhou Z."/>
            <person name="Zhan Y."/>
            <person name="Yu H."/>
            <person name="Teng C."/>
            <person name="Yan Y."/>
            <person name="Ping S."/>
            <person name="Wang Y."/>
            <person name="Lin M."/>
        </authorList>
    </citation>
    <scope>NUCLEOTIDE SEQUENCE [LARGE SCALE GENOMIC DNA]</scope>
    <source>
        <strain evidence="3">DSM 21396 / JCM 16679 / CGMCC 1.7299 / I-0</strain>
        <plasmid evidence="2">P4</plasmid>
    </source>
</reference>
<dbReference type="HOGENOM" id="CLU_020062_0_0_0"/>
<dbReference type="Pfam" id="PF09369">
    <property type="entry name" value="MZB"/>
    <property type="match status" value="1"/>
</dbReference>
<dbReference type="OrthoDB" id="9134227at2"/>
<dbReference type="InterPro" id="IPR018973">
    <property type="entry name" value="MZB"/>
</dbReference>
<dbReference type="KEGG" id="dgo:DGo_PD0042"/>
<keyword evidence="3" id="KW-1185">Reference proteome</keyword>
<evidence type="ECO:0000313" key="3">
    <source>
        <dbReference type="Proteomes" id="UP000007575"/>
    </source>
</evidence>
<keyword evidence="2" id="KW-0614">Plasmid</keyword>
<protein>
    <recommendedName>
        <fullName evidence="1">MrfA-like Zn-binding domain-containing protein</fullName>
    </recommendedName>
</protein>
<geneLocation type="plasmid" evidence="2 3">
    <name>P4</name>
</geneLocation>
<dbReference type="EMBL" id="CP002195">
    <property type="protein sequence ID" value="AFD28116.1"/>
    <property type="molecule type" value="Genomic_DNA"/>
</dbReference>
<evidence type="ECO:0000259" key="1">
    <source>
        <dbReference type="Pfam" id="PF09369"/>
    </source>
</evidence>